<dbReference type="EMBL" id="CAEZWE010000027">
    <property type="protein sequence ID" value="CAB4651879.1"/>
    <property type="molecule type" value="Genomic_DNA"/>
</dbReference>
<dbReference type="AlphaFoldDB" id="A0A6J6KVA3"/>
<organism evidence="1">
    <name type="scientific">freshwater metagenome</name>
    <dbReference type="NCBI Taxonomy" id="449393"/>
    <lineage>
        <taxon>unclassified sequences</taxon>
        <taxon>metagenomes</taxon>
        <taxon>ecological metagenomes</taxon>
    </lineage>
</organism>
<proteinExistence type="predicted"/>
<accession>A0A6J6KVA3</accession>
<name>A0A6J6KVA3_9ZZZZ</name>
<sequence>MPAFEPNEMIARYKDRAAAVRKRPLPPVAGEERQLFIAQAETDFMDFAIIGDAEATLDDGVLTLRIDLKSPRS</sequence>
<gene>
    <name evidence="1" type="ORF">UFOPK2169_00818</name>
</gene>
<protein>
    <submittedName>
        <fullName evidence="1">Unannotated protein</fullName>
    </submittedName>
</protein>
<evidence type="ECO:0000313" key="1">
    <source>
        <dbReference type="EMBL" id="CAB4651879.1"/>
    </source>
</evidence>
<reference evidence="1" key="1">
    <citation type="submission" date="2020-05" db="EMBL/GenBank/DDBJ databases">
        <authorList>
            <person name="Chiriac C."/>
            <person name="Salcher M."/>
            <person name="Ghai R."/>
            <person name="Kavagutti S V."/>
        </authorList>
    </citation>
    <scope>NUCLEOTIDE SEQUENCE</scope>
</reference>